<dbReference type="Pfam" id="PF06568">
    <property type="entry name" value="YjiS-like"/>
    <property type="match status" value="1"/>
</dbReference>
<gene>
    <name evidence="2" type="ORF">F0357_12695</name>
</gene>
<protein>
    <submittedName>
        <fullName evidence="2">DUF1127 domain-containing protein</fullName>
    </submittedName>
</protein>
<dbReference type="InterPro" id="IPR009506">
    <property type="entry name" value="YjiS-like"/>
</dbReference>
<evidence type="ECO:0000313" key="3">
    <source>
        <dbReference type="Proteomes" id="UP000332515"/>
    </source>
</evidence>
<feature type="domain" description="YjiS-like" evidence="1">
    <location>
        <begin position="54"/>
        <end position="86"/>
    </location>
</feature>
<comment type="caution">
    <text evidence="2">The sequence shown here is derived from an EMBL/GenBank/DDBJ whole genome shotgun (WGS) entry which is preliminary data.</text>
</comment>
<evidence type="ECO:0000259" key="1">
    <source>
        <dbReference type="Pfam" id="PF06568"/>
    </source>
</evidence>
<evidence type="ECO:0000313" key="2">
    <source>
        <dbReference type="EMBL" id="MQT13480.1"/>
    </source>
</evidence>
<keyword evidence="3" id="KW-1185">Reference proteome</keyword>
<name>A0A6A7Y2Z6_9HYPH</name>
<reference evidence="2 3" key="1">
    <citation type="submission" date="2019-09" db="EMBL/GenBank/DDBJ databases">
        <title>Segnochrobactrum spirostomi gen. nov., sp. nov., isolated from the ciliate Spirostomum cf. yagiui and description of a novel family, Segnochrobactraceae fam. nov. within the order Rhizobiales of the class Alphaproteobacteria.</title>
        <authorList>
            <person name="Akter S."/>
            <person name="Shazib S.U.A."/>
            <person name="Shin M.K."/>
        </authorList>
    </citation>
    <scope>NUCLEOTIDE SEQUENCE [LARGE SCALE GENOMIC DNA]</scope>
    <source>
        <strain evidence="2 3">Sp-1</strain>
    </source>
</reference>
<proteinExistence type="predicted"/>
<accession>A0A6A7Y2Z6</accession>
<sequence>MRAAHGLIVPRRRAVGNGSGARPMIAPSSSPRLSRFAGIAVRCVATVAMGLNARWRAFYGRRTARQLLELDDYMLRDIGITRGDVHAALSSPAPTDPTVRLRILAVERRAGRRAAQREAAAETGLLDALLESRRASLPAKDSKAPTRAA</sequence>
<dbReference type="AlphaFoldDB" id="A0A6A7Y2Z6"/>
<dbReference type="Proteomes" id="UP000332515">
    <property type="component" value="Unassembled WGS sequence"/>
</dbReference>
<organism evidence="2 3">
    <name type="scientific">Segnochrobactrum spirostomi</name>
    <dbReference type="NCBI Taxonomy" id="2608987"/>
    <lineage>
        <taxon>Bacteria</taxon>
        <taxon>Pseudomonadati</taxon>
        <taxon>Pseudomonadota</taxon>
        <taxon>Alphaproteobacteria</taxon>
        <taxon>Hyphomicrobiales</taxon>
        <taxon>Segnochrobactraceae</taxon>
        <taxon>Segnochrobactrum</taxon>
    </lineage>
</organism>
<dbReference type="EMBL" id="VWNA01000001">
    <property type="protein sequence ID" value="MQT13480.1"/>
    <property type="molecule type" value="Genomic_DNA"/>
</dbReference>